<dbReference type="InterPro" id="IPR025388">
    <property type="entry name" value="Alginate_export_dom"/>
</dbReference>
<evidence type="ECO:0000313" key="4">
    <source>
        <dbReference type="Proteomes" id="UP001156601"/>
    </source>
</evidence>
<accession>A0AA37T236</accession>
<comment type="caution">
    <text evidence="3">The sequence shown here is derived from an EMBL/GenBank/DDBJ whole genome shotgun (WGS) entry which is preliminary data.</text>
</comment>
<organism evidence="3 4">
    <name type="scientific">Agaribacter marinus</name>
    <dbReference type="NCBI Taxonomy" id="1431249"/>
    <lineage>
        <taxon>Bacteria</taxon>
        <taxon>Pseudomonadati</taxon>
        <taxon>Pseudomonadota</taxon>
        <taxon>Gammaproteobacteria</taxon>
        <taxon>Alteromonadales</taxon>
        <taxon>Alteromonadaceae</taxon>
        <taxon>Agaribacter</taxon>
    </lineage>
</organism>
<protein>
    <recommendedName>
        <fullName evidence="2">Alginate export domain-containing protein</fullName>
    </recommendedName>
</protein>
<keyword evidence="4" id="KW-1185">Reference proteome</keyword>
<dbReference type="Gene3D" id="2.40.160.10">
    <property type="entry name" value="Porin"/>
    <property type="match status" value="1"/>
</dbReference>
<name>A0AA37T236_9ALTE</name>
<dbReference type="Pfam" id="PF13372">
    <property type="entry name" value="Alginate_exp"/>
    <property type="match status" value="1"/>
</dbReference>
<feature type="signal peptide" evidence="1">
    <location>
        <begin position="1"/>
        <end position="26"/>
    </location>
</feature>
<proteinExistence type="predicted"/>
<evidence type="ECO:0000259" key="2">
    <source>
        <dbReference type="Pfam" id="PF13372"/>
    </source>
</evidence>
<keyword evidence="1" id="KW-0732">Signal</keyword>
<sequence length="405" mass="44403">MNTFSKRALAVCVTTALLGGIQSAQANETVYDALISGKAFGNVNLRYEGVEQDNALSDATALTLRTRLGYKTGEIGGFSALVEFEDNRIVLGQSDYSVPPTGFKPGEYSVIADPEHTELDQGFVQYKNDKYSVKVGRQVITHDGHRFIGHVGWRQDRQTFDGVRFQYSATKDLSFEYSYLTQRNRIFAEQRDLDSSDHLFRASYKLGSGSLVGYGYLLEVDNPGENTNALDTFGLKYAGSSKAGDTKIIYHAEYAKQSSESGANEFDTDYLFLEGGAVFSGITAKVGYEVLGSDNGQAGFATPLATLHKFNGWSDQFLGTPAQGLKDLTFTLAGKVAGGKWLAAYHKFDADSATEGLDDFGSEINLQYVTKVAKNYTLAVKYAAFSAEDRGVDTDKLWVWLSTKF</sequence>
<reference evidence="3" key="2">
    <citation type="submission" date="2023-01" db="EMBL/GenBank/DDBJ databases">
        <title>Draft genome sequence of Agaribacter marinus strain NBRC 110023.</title>
        <authorList>
            <person name="Sun Q."/>
            <person name="Mori K."/>
        </authorList>
    </citation>
    <scope>NUCLEOTIDE SEQUENCE</scope>
    <source>
        <strain evidence="3">NBRC 110023</strain>
    </source>
</reference>
<reference evidence="3" key="1">
    <citation type="journal article" date="2014" name="Int. J. Syst. Evol. Microbiol.">
        <title>Complete genome sequence of Corynebacterium casei LMG S-19264T (=DSM 44701T), isolated from a smear-ripened cheese.</title>
        <authorList>
            <consortium name="US DOE Joint Genome Institute (JGI-PGF)"/>
            <person name="Walter F."/>
            <person name="Albersmeier A."/>
            <person name="Kalinowski J."/>
            <person name="Ruckert C."/>
        </authorList>
    </citation>
    <scope>NUCLEOTIDE SEQUENCE</scope>
    <source>
        <strain evidence="3">NBRC 110023</strain>
    </source>
</reference>
<evidence type="ECO:0000256" key="1">
    <source>
        <dbReference type="SAM" id="SignalP"/>
    </source>
</evidence>
<dbReference type="AlphaFoldDB" id="A0AA37T236"/>
<dbReference type="Proteomes" id="UP001156601">
    <property type="component" value="Unassembled WGS sequence"/>
</dbReference>
<dbReference type="EMBL" id="BSOT01000005">
    <property type="protein sequence ID" value="GLR70988.1"/>
    <property type="molecule type" value="Genomic_DNA"/>
</dbReference>
<gene>
    <name evidence="3" type="ORF">GCM10007852_18960</name>
</gene>
<feature type="chain" id="PRO_5041419590" description="Alginate export domain-containing protein" evidence="1">
    <location>
        <begin position="27"/>
        <end position="405"/>
    </location>
</feature>
<feature type="domain" description="Alginate export" evidence="2">
    <location>
        <begin position="42"/>
        <end position="268"/>
    </location>
</feature>
<dbReference type="RefSeq" id="WP_284217262.1">
    <property type="nucleotide sequence ID" value="NZ_BSOT01000005.1"/>
</dbReference>
<dbReference type="InterPro" id="IPR023614">
    <property type="entry name" value="Porin_dom_sf"/>
</dbReference>
<evidence type="ECO:0000313" key="3">
    <source>
        <dbReference type="EMBL" id="GLR70988.1"/>
    </source>
</evidence>